<comment type="caution">
    <text evidence="1">The sequence shown here is derived from an EMBL/GenBank/DDBJ whole genome shotgun (WGS) entry which is preliminary data.</text>
</comment>
<organism evidence="1 2">
    <name type="scientific">Paenibacillus mesotrionivorans</name>
    <dbReference type="NCBI Taxonomy" id="3160968"/>
    <lineage>
        <taxon>Bacteria</taxon>
        <taxon>Bacillati</taxon>
        <taxon>Bacillota</taxon>
        <taxon>Bacilli</taxon>
        <taxon>Bacillales</taxon>
        <taxon>Paenibacillaceae</taxon>
        <taxon>Paenibacillus</taxon>
    </lineage>
</organism>
<gene>
    <name evidence="1" type="ORF">ACI1P1_12690</name>
</gene>
<accession>A0ACC7NXC5</accession>
<name>A0ACC7NXC5_9BACL</name>
<proteinExistence type="predicted"/>
<sequence>MNRTEAGAVHRIVLIGHGNISEKYVAAIARFPERVMLVGVVGRNAEKCRVFAEKHGISVYGTSIADVAERSGATSAVICTPNALHYEGVMEASRLGLHCLCEKPMDISPDRQREMVQSCRDHNVRLGVSYMRRFIPHIREMKNWIDSGKLGRIMVVDAVIKHFRPKEYYDSWHGTWELDGGGPFMQQGSHLLDMVLWLAGGYREVLTARTFRAYHDIETEDHGYAVIRYGNGAVGMIEASTASTGLKKEYVEITGTRGSMKADYGGIIGFHVPGEEKPDWPLAKPNDELFVDLLEDFLAAIAEEREPFISGEAAALSTELALAIYAKAGPPVTLDTR</sequence>
<dbReference type="EMBL" id="JBJURJ010000007">
    <property type="protein sequence ID" value="MFM9329145.1"/>
    <property type="molecule type" value="Genomic_DNA"/>
</dbReference>
<evidence type="ECO:0000313" key="2">
    <source>
        <dbReference type="Proteomes" id="UP001631969"/>
    </source>
</evidence>
<reference evidence="1" key="1">
    <citation type="submission" date="2024-12" db="EMBL/GenBank/DDBJ databases">
        <authorList>
            <person name="Wu N."/>
        </authorList>
    </citation>
    <scope>NUCLEOTIDE SEQUENCE</scope>
    <source>
        <strain evidence="1">P15</strain>
    </source>
</reference>
<dbReference type="Proteomes" id="UP001631969">
    <property type="component" value="Unassembled WGS sequence"/>
</dbReference>
<protein>
    <submittedName>
        <fullName evidence="1">Gfo/Idh/MocA family protein</fullName>
    </submittedName>
</protein>
<evidence type="ECO:0000313" key="1">
    <source>
        <dbReference type="EMBL" id="MFM9329145.1"/>
    </source>
</evidence>
<keyword evidence="2" id="KW-1185">Reference proteome</keyword>